<organism evidence="2">
    <name type="scientific">Oryza barthii</name>
    <dbReference type="NCBI Taxonomy" id="65489"/>
    <lineage>
        <taxon>Eukaryota</taxon>
        <taxon>Viridiplantae</taxon>
        <taxon>Streptophyta</taxon>
        <taxon>Embryophyta</taxon>
        <taxon>Tracheophyta</taxon>
        <taxon>Spermatophyta</taxon>
        <taxon>Magnoliopsida</taxon>
        <taxon>Liliopsida</taxon>
        <taxon>Poales</taxon>
        <taxon>Poaceae</taxon>
        <taxon>BOP clade</taxon>
        <taxon>Oryzoideae</taxon>
        <taxon>Oryzeae</taxon>
        <taxon>Oryzinae</taxon>
        <taxon>Oryza</taxon>
    </lineage>
</organism>
<reference evidence="2" key="1">
    <citation type="journal article" date="2009" name="Rice">
        <title>De Novo Next Generation Sequencing of Plant Genomes.</title>
        <authorList>
            <person name="Rounsley S."/>
            <person name="Marri P.R."/>
            <person name="Yu Y."/>
            <person name="He R."/>
            <person name="Sisneros N."/>
            <person name="Goicoechea J.L."/>
            <person name="Lee S.J."/>
            <person name="Angelova A."/>
            <person name="Kudrna D."/>
            <person name="Luo M."/>
            <person name="Affourtit J."/>
            <person name="Desany B."/>
            <person name="Knight J."/>
            <person name="Niazi F."/>
            <person name="Egholm M."/>
            <person name="Wing R.A."/>
        </authorList>
    </citation>
    <scope>NUCLEOTIDE SEQUENCE [LARGE SCALE GENOMIC DNA]</scope>
    <source>
        <strain evidence="2">cv. IRGC 105608</strain>
    </source>
</reference>
<dbReference type="AlphaFoldDB" id="A0A0D3HCG7"/>
<dbReference type="Gramene" id="OBART10G06460.1">
    <property type="protein sequence ID" value="OBART10G06460.1"/>
    <property type="gene ID" value="OBART10G06460"/>
</dbReference>
<proteinExistence type="predicted"/>
<accession>A0A0D3HCG7</accession>
<dbReference type="eggNOG" id="ENOG502R5YW">
    <property type="taxonomic scope" value="Eukaryota"/>
</dbReference>
<dbReference type="Proteomes" id="UP000026960">
    <property type="component" value="Chromosome 10"/>
</dbReference>
<dbReference type="PaxDb" id="65489-OBART10G06460.1"/>
<evidence type="ECO:0000313" key="2">
    <source>
        <dbReference type="EnsemblPlants" id="OBART10G06460.1"/>
    </source>
</evidence>
<feature type="signal peptide" evidence="1">
    <location>
        <begin position="1"/>
        <end position="23"/>
    </location>
</feature>
<name>A0A0D3HCG7_9ORYZ</name>
<keyword evidence="1" id="KW-0732">Signal</keyword>
<feature type="chain" id="PRO_5002273270" evidence="1">
    <location>
        <begin position="24"/>
        <end position="142"/>
    </location>
</feature>
<dbReference type="EnsemblPlants" id="OBART10G06460.1">
    <property type="protein sequence ID" value="OBART10G06460.1"/>
    <property type="gene ID" value="OBART10G06460"/>
</dbReference>
<sequence>MDARAATFFFLLLVVFQGNPCSADDTCIYTSAHLVTCVTPVCKFACVVDARAHHAKYRNGWCKGFFNGNGCESCNHLVASPTYLSSKSIFCRGVLHYHWCKDVNVYATDMLLRQCIMHSSKIPGVKDFLEAIADVNFAITVE</sequence>
<evidence type="ECO:0000313" key="3">
    <source>
        <dbReference type="Proteomes" id="UP000026960"/>
    </source>
</evidence>
<dbReference type="HOGENOM" id="CLU_1818779_0_0_1"/>
<reference evidence="2" key="2">
    <citation type="submission" date="2015-03" db="UniProtKB">
        <authorList>
            <consortium name="EnsemblPlants"/>
        </authorList>
    </citation>
    <scope>IDENTIFICATION</scope>
</reference>
<keyword evidence="3" id="KW-1185">Reference proteome</keyword>
<evidence type="ECO:0000256" key="1">
    <source>
        <dbReference type="SAM" id="SignalP"/>
    </source>
</evidence>
<protein>
    <submittedName>
        <fullName evidence="2">Uncharacterized protein</fullName>
    </submittedName>
</protein>